<proteinExistence type="inferred from homology"/>
<evidence type="ECO:0000313" key="8">
    <source>
        <dbReference type="RefSeq" id="XP_018482814.1"/>
    </source>
</evidence>
<dbReference type="GO" id="GO:0003700">
    <property type="term" value="F:DNA-binding transcription factor activity"/>
    <property type="evidence" value="ECO:0007669"/>
    <property type="project" value="InterPro"/>
</dbReference>
<evidence type="ECO:0000256" key="5">
    <source>
        <dbReference type="RuleBase" id="RU004020"/>
    </source>
</evidence>
<dbReference type="AlphaFoldDB" id="A0A6J0NE81"/>
<evidence type="ECO:0000256" key="2">
    <source>
        <dbReference type="ARBA" id="ARBA00023016"/>
    </source>
</evidence>
<dbReference type="InterPro" id="IPR036390">
    <property type="entry name" value="WH_DNA-bd_sf"/>
</dbReference>
<dbReference type="KEGG" id="rsz:108853861"/>
<feature type="domain" description="HSF-type DNA-binding" evidence="6">
    <location>
        <begin position="145"/>
        <end position="238"/>
    </location>
</feature>
<accession>A0A6J0NE81</accession>
<dbReference type="Pfam" id="PF00447">
    <property type="entry name" value="HSF_DNA-bind"/>
    <property type="match status" value="2"/>
</dbReference>
<dbReference type="GO" id="GO:0034605">
    <property type="term" value="P:cellular response to heat"/>
    <property type="evidence" value="ECO:0007669"/>
    <property type="project" value="TreeGrafter"/>
</dbReference>
<evidence type="ECO:0000256" key="4">
    <source>
        <dbReference type="ARBA" id="ARBA00023242"/>
    </source>
</evidence>
<evidence type="ECO:0000256" key="3">
    <source>
        <dbReference type="ARBA" id="ARBA00023125"/>
    </source>
</evidence>
<organism evidence="7 8">
    <name type="scientific">Raphanus sativus</name>
    <name type="common">Radish</name>
    <name type="synonym">Raphanus raphanistrum var. sativus</name>
    <dbReference type="NCBI Taxonomy" id="3726"/>
    <lineage>
        <taxon>Eukaryota</taxon>
        <taxon>Viridiplantae</taxon>
        <taxon>Streptophyta</taxon>
        <taxon>Embryophyta</taxon>
        <taxon>Tracheophyta</taxon>
        <taxon>Spermatophyta</taxon>
        <taxon>Magnoliopsida</taxon>
        <taxon>eudicotyledons</taxon>
        <taxon>Gunneridae</taxon>
        <taxon>Pentapetalae</taxon>
        <taxon>rosids</taxon>
        <taxon>malvids</taxon>
        <taxon>Brassicales</taxon>
        <taxon>Brassicaceae</taxon>
        <taxon>Brassiceae</taxon>
        <taxon>Raphanus</taxon>
    </lineage>
</organism>
<dbReference type="PANTHER" id="PTHR10015:SF427">
    <property type="entry name" value="HEAT SHOCK FACTOR PROTEIN"/>
    <property type="match status" value="1"/>
</dbReference>
<dbReference type="InterPro" id="IPR036388">
    <property type="entry name" value="WH-like_DNA-bd_sf"/>
</dbReference>
<keyword evidence="2" id="KW-0346">Stress response</keyword>
<dbReference type="InterPro" id="IPR000232">
    <property type="entry name" value="HSF_DNA-bd"/>
</dbReference>
<dbReference type="GO" id="GO:0000978">
    <property type="term" value="F:RNA polymerase II cis-regulatory region sequence-specific DNA binding"/>
    <property type="evidence" value="ECO:0007669"/>
    <property type="project" value="TreeGrafter"/>
</dbReference>
<evidence type="ECO:0000313" key="7">
    <source>
        <dbReference type="Proteomes" id="UP000504610"/>
    </source>
</evidence>
<feature type="domain" description="HSF-type DNA-binding" evidence="6">
    <location>
        <begin position="6"/>
        <end position="99"/>
    </location>
</feature>
<dbReference type="Proteomes" id="UP000504610">
    <property type="component" value="Chromosome 4"/>
</dbReference>
<comment type="subcellular location">
    <subcellularLocation>
        <location evidence="1">Nucleus</location>
    </subcellularLocation>
</comment>
<dbReference type="SMART" id="SM00415">
    <property type="entry name" value="HSF"/>
    <property type="match status" value="2"/>
</dbReference>
<dbReference type="SUPFAM" id="SSF46785">
    <property type="entry name" value="Winged helix' DNA-binding domain"/>
    <property type="match status" value="2"/>
</dbReference>
<name>A0A6J0NE81_RAPSA</name>
<dbReference type="Gene3D" id="1.10.10.10">
    <property type="entry name" value="Winged helix-like DNA-binding domain superfamily/Winged helix DNA-binding domain"/>
    <property type="match status" value="2"/>
</dbReference>
<sequence>MYRDKKGEAFVSDCRSKLYEMVDDPSTDSIVSWSESGKSFIVWDDVEFRKALLLPGGCLGYLGFSQSQSQSHEQCEYACPYFMRGQPDLKPSQDDLIRKIETDNNKGLDSSNDDGLIRFSSLSCYQEMARLAKKERPPSSSIRCPPPLFIRDVYDMLDDPTVDSVVSWSESGKSFVVWNESKFLGDVLPSRLPFNYKDMTSLTTQFHAIGYNKVEESEHWEYASDYLVRGQLPPPKDKSPCTPGGLMITPELARLIERSFACSQTIS</sequence>
<evidence type="ECO:0000256" key="1">
    <source>
        <dbReference type="ARBA" id="ARBA00004123"/>
    </source>
</evidence>
<dbReference type="PANTHER" id="PTHR10015">
    <property type="entry name" value="HEAT SHOCK TRANSCRIPTION FACTOR"/>
    <property type="match status" value="1"/>
</dbReference>
<dbReference type="OrthoDB" id="60033at2759"/>
<dbReference type="RefSeq" id="XP_018482814.1">
    <property type="nucleotide sequence ID" value="XM_018627312.2"/>
</dbReference>
<protein>
    <submittedName>
        <fullName evidence="8">Uncharacterized protein LOC108853861</fullName>
    </submittedName>
</protein>
<keyword evidence="7" id="KW-1185">Reference proteome</keyword>
<reference evidence="7" key="1">
    <citation type="journal article" date="2019" name="Database">
        <title>The radish genome database (RadishGD): an integrated information resource for radish genomics.</title>
        <authorList>
            <person name="Yu H.J."/>
            <person name="Baek S."/>
            <person name="Lee Y.J."/>
            <person name="Cho A."/>
            <person name="Mun J.H."/>
        </authorList>
    </citation>
    <scope>NUCLEOTIDE SEQUENCE [LARGE SCALE GENOMIC DNA]</scope>
    <source>
        <strain evidence="7">cv. WK10039</strain>
    </source>
</reference>
<reference evidence="8" key="2">
    <citation type="submission" date="2025-08" db="UniProtKB">
        <authorList>
            <consortium name="RefSeq"/>
        </authorList>
    </citation>
    <scope>IDENTIFICATION</scope>
    <source>
        <tissue evidence="8">Leaf</tissue>
    </source>
</reference>
<comment type="similarity">
    <text evidence="5">Belongs to the HSF family.</text>
</comment>
<keyword evidence="4" id="KW-0539">Nucleus</keyword>
<keyword evidence="3" id="KW-0238">DNA-binding</keyword>
<gene>
    <name evidence="8" type="primary">LOC108853861</name>
</gene>
<evidence type="ECO:0000259" key="6">
    <source>
        <dbReference type="SMART" id="SM00415"/>
    </source>
</evidence>
<dbReference type="GO" id="GO:0006357">
    <property type="term" value="P:regulation of transcription by RNA polymerase II"/>
    <property type="evidence" value="ECO:0007669"/>
    <property type="project" value="TreeGrafter"/>
</dbReference>
<dbReference type="GeneID" id="108853861"/>
<dbReference type="GO" id="GO:0005634">
    <property type="term" value="C:nucleus"/>
    <property type="evidence" value="ECO:0007669"/>
    <property type="project" value="UniProtKB-SubCell"/>
</dbReference>